<feature type="compositionally biased region" description="Low complexity" evidence="8">
    <location>
        <begin position="500"/>
        <end position="516"/>
    </location>
</feature>
<dbReference type="SMART" id="SM00220">
    <property type="entry name" value="S_TKc"/>
    <property type="match status" value="1"/>
</dbReference>
<keyword evidence="4" id="KW-0418">Kinase</keyword>
<dbReference type="Gene3D" id="1.10.510.10">
    <property type="entry name" value="Transferase(Phosphotransferase) domain 1"/>
    <property type="match status" value="1"/>
</dbReference>
<dbReference type="Proteomes" id="UP001642484">
    <property type="component" value="Unassembled WGS sequence"/>
</dbReference>
<evidence type="ECO:0000313" key="11">
    <source>
        <dbReference type="EMBL" id="CAK9043043.1"/>
    </source>
</evidence>
<feature type="region of interest" description="Disordered" evidence="8">
    <location>
        <begin position="864"/>
        <end position="887"/>
    </location>
</feature>
<dbReference type="InterPro" id="IPR000504">
    <property type="entry name" value="RRM_dom"/>
</dbReference>
<feature type="compositionally biased region" description="Low complexity" evidence="8">
    <location>
        <begin position="135"/>
        <end position="145"/>
    </location>
</feature>
<evidence type="ECO:0000256" key="8">
    <source>
        <dbReference type="SAM" id="MobiDB-lite"/>
    </source>
</evidence>
<protein>
    <recommendedName>
        <fullName evidence="13">Non-specific serine/threonine protein kinase</fullName>
    </recommendedName>
</protein>
<evidence type="ECO:0000256" key="2">
    <source>
        <dbReference type="ARBA" id="ARBA00022679"/>
    </source>
</evidence>
<dbReference type="Pfam" id="PF00076">
    <property type="entry name" value="RRM_1"/>
    <property type="match status" value="2"/>
</dbReference>
<dbReference type="Gene3D" id="3.30.70.330">
    <property type="match status" value="2"/>
</dbReference>
<feature type="region of interest" description="Disordered" evidence="8">
    <location>
        <begin position="563"/>
        <end position="582"/>
    </location>
</feature>
<accession>A0ABP0LVW3</accession>
<dbReference type="SMART" id="SM00360">
    <property type="entry name" value="RRM"/>
    <property type="match status" value="2"/>
</dbReference>
<feature type="region of interest" description="Disordered" evidence="8">
    <location>
        <begin position="1"/>
        <end position="72"/>
    </location>
</feature>
<keyword evidence="5 7" id="KW-0067">ATP-binding</keyword>
<keyword evidence="12" id="KW-1185">Reference proteome</keyword>
<dbReference type="PROSITE" id="PS00107">
    <property type="entry name" value="PROTEIN_KINASE_ATP"/>
    <property type="match status" value="1"/>
</dbReference>
<keyword evidence="6" id="KW-0694">RNA-binding</keyword>
<feature type="region of interest" description="Disordered" evidence="8">
    <location>
        <begin position="1164"/>
        <end position="1263"/>
    </location>
</feature>
<evidence type="ECO:0000256" key="7">
    <source>
        <dbReference type="PROSITE-ProRule" id="PRU10141"/>
    </source>
</evidence>
<evidence type="ECO:0000256" key="5">
    <source>
        <dbReference type="ARBA" id="ARBA00022840"/>
    </source>
</evidence>
<evidence type="ECO:0000256" key="3">
    <source>
        <dbReference type="ARBA" id="ARBA00022741"/>
    </source>
</evidence>
<name>A0ABP0LVW3_9DINO</name>
<dbReference type="PROSITE" id="PS00108">
    <property type="entry name" value="PROTEIN_KINASE_ST"/>
    <property type="match status" value="1"/>
</dbReference>
<evidence type="ECO:0008006" key="13">
    <source>
        <dbReference type="Google" id="ProtNLM"/>
    </source>
</evidence>
<dbReference type="InterPro" id="IPR017441">
    <property type="entry name" value="Protein_kinase_ATP_BS"/>
</dbReference>
<feature type="region of interest" description="Disordered" evidence="8">
    <location>
        <begin position="466"/>
        <end position="543"/>
    </location>
</feature>
<dbReference type="InterPro" id="IPR011009">
    <property type="entry name" value="Kinase-like_dom_sf"/>
</dbReference>
<dbReference type="InterPro" id="IPR030616">
    <property type="entry name" value="Aur-like"/>
</dbReference>
<dbReference type="InterPro" id="IPR008271">
    <property type="entry name" value="Ser/Thr_kinase_AS"/>
</dbReference>
<evidence type="ECO:0000259" key="10">
    <source>
        <dbReference type="PROSITE" id="PS50102"/>
    </source>
</evidence>
<feature type="domain" description="Protein kinase" evidence="9">
    <location>
        <begin position="192"/>
        <end position="485"/>
    </location>
</feature>
<reference evidence="11 12" key="1">
    <citation type="submission" date="2024-02" db="EMBL/GenBank/DDBJ databases">
        <authorList>
            <person name="Chen Y."/>
            <person name="Shah S."/>
            <person name="Dougan E. K."/>
            <person name="Thang M."/>
            <person name="Chan C."/>
        </authorList>
    </citation>
    <scope>NUCLEOTIDE SEQUENCE [LARGE SCALE GENOMIC DNA]</scope>
</reference>
<dbReference type="EMBL" id="CAXAMN010014335">
    <property type="protein sequence ID" value="CAK9043043.1"/>
    <property type="molecule type" value="Genomic_DNA"/>
</dbReference>
<organism evidence="11 12">
    <name type="scientific">Durusdinium trenchii</name>
    <dbReference type="NCBI Taxonomy" id="1381693"/>
    <lineage>
        <taxon>Eukaryota</taxon>
        <taxon>Sar</taxon>
        <taxon>Alveolata</taxon>
        <taxon>Dinophyceae</taxon>
        <taxon>Suessiales</taxon>
        <taxon>Symbiodiniaceae</taxon>
        <taxon>Durusdinium</taxon>
    </lineage>
</organism>
<evidence type="ECO:0000256" key="1">
    <source>
        <dbReference type="ARBA" id="ARBA00022527"/>
    </source>
</evidence>
<feature type="region of interest" description="Disordered" evidence="8">
    <location>
        <begin position="755"/>
        <end position="777"/>
    </location>
</feature>
<keyword evidence="3 7" id="KW-0547">Nucleotide-binding</keyword>
<evidence type="ECO:0000313" key="12">
    <source>
        <dbReference type="Proteomes" id="UP001642484"/>
    </source>
</evidence>
<feature type="binding site" evidence="7">
    <location>
        <position position="221"/>
    </location>
    <ligand>
        <name>ATP</name>
        <dbReference type="ChEBI" id="CHEBI:30616"/>
    </ligand>
</feature>
<feature type="region of interest" description="Disordered" evidence="8">
    <location>
        <begin position="134"/>
        <end position="157"/>
    </location>
</feature>
<evidence type="ECO:0000259" key="9">
    <source>
        <dbReference type="PROSITE" id="PS50011"/>
    </source>
</evidence>
<dbReference type="PROSITE" id="PS50102">
    <property type="entry name" value="RRM"/>
    <property type="match status" value="1"/>
</dbReference>
<dbReference type="InterPro" id="IPR012677">
    <property type="entry name" value="Nucleotide-bd_a/b_plait_sf"/>
</dbReference>
<dbReference type="SUPFAM" id="SSF54928">
    <property type="entry name" value="RNA-binding domain, RBD"/>
    <property type="match status" value="2"/>
</dbReference>
<gene>
    <name evidence="11" type="ORF">CCMP2556_LOCUS22832</name>
</gene>
<evidence type="ECO:0000256" key="4">
    <source>
        <dbReference type="ARBA" id="ARBA00022777"/>
    </source>
</evidence>
<dbReference type="Pfam" id="PF00069">
    <property type="entry name" value="Pkinase"/>
    <property type="match status" value="1"/>
</dbReference>
<feature type="compositionally biased region" description="Pro residues" evidence="8">
    <location>
        <begin position="517"/>
        <end position="526"/>
    </location>
</feature>
<feature type="domain" description="RRM" evidence="10">
    <location>
        <begin position="1074"/>
        <end position="1152"/>
    </location>
</feature>
<dbReference type="InterPro" id="IPR000719">
    <property type="entry name" value="Prot_kinase_dom"/>
</dbReference>
<feature type="compositionally biased region" description="Basic and acidic residues" evidence="8">
    <location>
        <begin position="35"/>
        <end position="61"/>
    </location>
</feature>
<sequence length="1263" mass="137784">MGNASPACASKLSCGQVEAQRPDPEEEEEDPQYDGSERVDRSGLGSKDSRRNARSVQDDRAGTPSISRAAVQAAAKLETRVAGPTMSMEDARSVEDPVMVESELLVQAKPAKGPQKKLQLPPGAIIKQVHEIEVSSSDSDTSGGTMASKKSRTPKRRAWKRLSITETMPVSPSSALQIVINNPGKLESFYSLDKGKILGKGSFGVVKRAYVSATMAQRAVKFIAIERMKEKLNVLKQEIEIMKMVDHPNIIMLYEIFEDQQYLCLVMELCSGGSLLSRLKFSGHFSEEHTAMAMRQILRAVFYLHRNWICHRDLKAENVLVSTGEVLDKTLLKVSDFGLSCPFRPKQVLTEKVGTLTHMSPEVLDRKCPHGAALAAQQLPPDATPLEQRKLLALLKAEVLQRLNGDARSAAPVPPKAGGPTALSAAPVVVPAVRQGHQPQVVPAMQSPHVVPPLQSPHAAVPAAPHVVSPAQSPHVVSPAQSPAFMDTAGPSTIPPRVPPATAAPATAGASVAAGPPVVPKPPKPQASPGTSAPSSGNSAAPSWKSDPFVLLGDVAWFPAPKKRGMVRPPGEQAQAPPAQPALEEEKEALSFLQRVTMLMGCELTEQMREDLWAAAFSEAARLLMAICGFMCEGSCPPMLRGNVVTRAPYLPAWQGVVPHMVLREWFDGSEATSLLHFYGSSLLRQAFDSADRPKQGHFLTLLSRSAQVEAFRPGSRGFLRSAWRPIFDRYPELLLFRQLLAHFKRRCWEDARDRSRSRSPRRKEQRLPSGKPQEEEGLRFILKKTGNLDEEEITQYFQHFGRVVSCNVLRDKRTKKSRGVAFCTLRPEGFYQGQAITEESMKEWILQETHIVGHMKLEITEAEVKQEKEDDEDKKREERVEERRRSRVEKEQRQLRTLGGAASLSEKGEERLVSSHWFRRWRQNLWESLPKGTPVVWAEPCVTSLCSAIWSEVAEHAVRMGDRAVQEALMLFQDPTQDGRWSFVPAAELVLTIGEGLVGLTALGLFVWPAWQDPVPPRSATELALSTKPNFVPTPVPPTGVALAALNAMASVGGAPIPMAVQMGSIPKGSDHLKIFVGGLPHHCTLEMLGNYFSQYGRITDAVVMMDKTTGKPRGFGFVVFEHVSCVEAAIADYGKHAIDGKWIDVKKATPQDLGAFQLRAEEGAPSPERQGFREGEGVPGVPAAGARPALPVPGLSPTSTESMPPVAVAGGAPVNHFQEVPPPTSSPSPGVVSFQEVPPREASPPGHASPPSFNQVPPPRE</sequence>
<feature type="compositionally biased region" description="Low complexity" evidence="8">
    <location>
        <begin position="527"/>
        <end position="543"/>
    </location>
</feature>
<comment type="caution">
    <text evidence="11">The sequence shown here is derived from an EMBL/GenBank/DDBJ whole genome shotgun (WGS) entry which is preliminary data.</text>
</comment>
<dbReference type="SUPFAM" id="SSF56112">
    <property type="entry name" value="Protein kinase-like (PK-like)"/>
    <property type="match status" value="1"/>
</dbReference>
<keyword evidence="1" id="KW-0723">Serine/threonine-protein kinase</keyword>
<proteinExistence type="predicted"/>
<keyword evidence="2" id="KW-0808">Transferase</keyword>
<dbReference type="InterPro" id="IPR035979">
    <property type="entry name" value="RBD_domain_sf"/>
</dbReference>
<feature type="compositionally biased region" description="Low complexity" evidence="8">
    <location>
        <begin position="1181"/>
        <end position="1197"/>
    </location>
</feature>
<evidence type="ECO:0000256" key="6">
    <source>
        <dbReference type="PROSITE-ProRule" id="PRU00176"/>
    </source>
</evidence>
<dbReference type="PANTHER" id="PTHR24350">
    <property type="entry name" value="SERINE/THREONINE-PROTEIN KINASE IAL-RELATED"/>
    <property type="match status" value="1"/>
</dbReference>
<dbReference type="PROSITE" id="PS50011">
    <property type="entry name" value="PROTEIN_KINASE_DOM"/>
    <property type="match status" value="1"/>
</dbReference>